<protein>
    <submittedName>
        <fullName evidence="3">NAD-dependent epimerase/dehydratase family protein</fullName>
    </submittedName>
</protein>
<dbReference type="SUPFAM" id="SSF51735">
    <property type="entry name" value="NAD(P)-binding Rossmann-fold domains"/>
    <property type="match status" value="1"/>
</dbReference>
<dbReference type="RefSeq" id="WP_048391270.1">
    <property type="nucleotide sequence ID" value="NZ_JBQDSB010000018.1"/>
</dbReference>
<dbReference type="Gene3D" id="3.40.50.720">
    <property type="entry name" value="NAD(P)-binding Rossmann-like Domain"/>
    <property type="match status" value="1"/>
</dbReference>
<dbReference type="PANTHER" id="PTHR43245">
    <property type="entry name" value="BIFUNCTIONAL POLYMYXIN RESISTANCE PROTEIN ARNA"/>
    <property type="match status" value="1"/>
</dbReference>
<dbReference type="InterPro" id="IPR036291">
    <property type="entry name" value="NAD(P)-bd_dom_sf"/>
</dbReference>
<dbReference type="Proteomes" id="UP000447574">
    <property type="component" value="Unassembled WGS sequence"/>
</dbReference>
<gene>
    <name evidence="3" type="ORF">GHO30_21190</name>
    <name evidence="2" type="ORF">GHO37_22300</name>
</gene>
<accession>A0A6A7ZI08</accession>
<dbReference type="InterPro" id="IPR001509">
    <property type="entry name" value="Epimerase_deHydtase"/>
</dbReference>
<dbReference type="Pfam" id="PF01370">
    <property type="entry name" value="Epimerase"/>
    <property type="match status" value="1"/>
</dbReference>
<dbReference type="AlphaFoldDB" id="A0A6A7ZI08"/>
<evidence type="ECO:0000313" key="3">
    <source>
        <dbReference type="EMBL" id="MQU33864.1"/>
    </source>
</evidence>
<keyword evidence="5" id="KW-1185">Reference proteome</keyword>
<dbReference type="PANTHER" id="PTHR43245:SF58">
    <property type="entry name" value="BLL5923 PROTEIN"/>
    <property type="match status" value="1"/>
</dbReference>
<evidence type="ECO:0000259" key="1">
    <source>
        <dbReference type="Pfam" id="PF01370"/>
    </source>
</evidence>
<sequence length="326" mass="35054">MQGNSLRDKKIFVTGANGFVGSALVEQLASIKNYQVVAPVRRAGADLAAGVVPVLVGADYLISGELPLTGVDVVVHCAARVHVMSETTSDPLSEFRKINVEGTLRLAEQAALAGVKRFIFISSVKVNGELTTLGKPFTADDEPAPTDPYGISKMEAEQQLRLLGLRTGLEIVIIRPVLVYGPGVRANFRSLMSWVNKSYPLPLGAVRNKRSLVSLGNLIDLIVTCLEHPGAANQTFMVSDDDDMSTTELLVRISAALGRRPYLIPVPMSVLLMGAALLGRRAVGTRLCGSLQVDISKTQDLLDWNPPLSVEHALRKSAESFQASIK</sequence>
<organism evidence="3 5">
    <name type="scientific">Pseudomonas helleri</name>
    <dbReference type="NCBI Taxonomy" id="1608996"/>
    <lineage>
        <taxon>Bacteria</taxon>
        <taxon>Pseudomonadati</taxon>
        <taxon>Pseudomonadota</taxon>
        <taxon>Gammaproteobacteria</taxon>
        <taxon>Pseudomonadales</taxon>
        <taxon>Pseudomonadaceae</taxon>
        <taxon>Pseudomonas</taxon>
    </lineage>
</organism>
<feature type="domain" description="NAD-dependent epimerase/dehydratase" evidence="1">
    <location>
        <begin position="11"/>
        <end position="232"/>
    </location>
</feature>
<comment type="caution">
    <text evidence="3">The sequence shown here is derived from an EMBL/GenBank/DDBJ whole genome shotgun (WGS) entry which is preliminary data.</text>
</comment>
<proteinExistence type="predicted"/>
<reference evidence="4 5" key="1">
    <citation type="submission" date="2019-10" db="EMBL/GenBank/DDBJ databases">
        <title>Evaluation of single-gene subtyping targets for Pseudomonas.</title>
        <authorList>
            <person name="Reichler S.J."/>
            <person name="Orsi R.H."/>
            <person name="Wiedmann M."/>
            <person name="Martin N.H."/>
            <person name="Murphy S.I."/>
        </authorList>
    </citation>
    <scope>NUCLEOTIDE SEQUENCE [LARGE SCALE GENOMIC DNA]</scope>
    <source>
        <strain evidence="3 5">FSL R10-2107</strain>
        <strain evidence="2 4">FSL R10-2932</strain>
    </source>
</reference>
<dbReference type="EMBL" id="WIWF01000121">
    <property type="protein sequence ID" value="MQT77001.1"/>
    <property type="molecule type" value="Genomic_DNA"/>
</dbReference>
<dbReference type="Proteomes" id="UP000470186">
    <property type="component" value="Unassembled WGS sequence"/>
</dbReference>
<dbReference type="EMBL" id="WIVX01000134">
    <property type="protein sequence ID" value="MQU33864.1"/>
    <property type="molecule type" value="Genomic_DNA"/>
</dbReference>
<dbReference type="InterPro" id="IPR050177">
    <property type="entry name" value="Lipid_A_modif_metabolic_enz"/>
</dbReference>
<evidence type="ECO:0000313" key="5">
    <source>
        <dbReference type="Proteomes" id="UP000470186"/>
    </source>
</evidence>
<evidence type="ECO:0000313" key="2">
    <source>
        <dbReference type="EMBL" id="MQT77001.1"/>
    </source>
</evidence>
<evidence type="ECO:0000313" key="4">
    <source>
        <dbReference type="Proteomes" id="UP000447574"/>
    </source>
</evidence>
<dbReference type="CDD" id="cd05232">
    <property type="entry name" value="UDP_G4E_4_SDR_e"/>
    <property type="match status" value="1"/>
</dbReference>
<name>A0A6A7ZI08_9PSED</name>